<keyword evidence="6 10" id="KW-0378">Hydrolase</keyword>
<dbReference type="AlphaFoldDB" id="A0A7V4UBZ7"/>
<dbReference type="GO" id="GO:0002098">
    <property type="term" value="P:tRNA wobble uridine modification"/>
    <property type="evidence" value="ECO:0007669"/>
    <property type="project" value="TreeGrafter"/>
</dbReference>
<dbReference type="PROSITE" id="PS51709">
    <property type="entry name" value="G_TRME"/>
    <property type="match status" value="1"/>
</dbReference>
<dbReference type="PANTHER" id="PTHR42714">
    <property type="entry name" value="TRNA MODIFICATION GTPASE GTPBP3"/>
    <property type="match status" value="1"/>
</dbReference>
<dbReference type="InterPro" id="IPR006073">
    <property type="entry name" value="GTP-bd"/>
</dbReference>
<keyword evidence="4 10" id="KW-0479">Metal-binding</keyword>
<dbReference type="PRINTS" id="PR00449">
    <property type="entry name" value="RASTRNSFRMNG"/>
</dbReference>
<feature type="binding site" evidence="10">
    <location>
        <position position="126"/>
    </location>
    <ligand>
        <name>(6S)-5-formyl-5,6,7,8-tetrahydrofolate</name>
        <dbReference type="ChEBI" id="CHEBI:57457"/>
    </ligand>
</feature>
<keyword evidence="2 10" id="KW-0963">Cytoplasm</keyword>
<dbReference type="GO" id="GO:0046872">
    <property type="term" value="F:metal ion binding"/>
    <property type="evidence" value="ECO:0007669"/>
    <property type="project" value="UniProtKB-KW"/>
</dbReference>
<proteinExistence type="inferred from homology"/>
<comment type="similarity">
    <text evidence="1 10 11">Belongs to the TRAFAC class TrmE-Era-EngA-EngB-Septin-like GTPase superfamily. TrmE GTPase family.</text>
</comment>
<dbReference type="Gene3D" id="1.20.120.430">
    <property type="entry name" value="tRNA modification GTPase MnmE domain 2"/>
    <property type="match status" value="1"/>
</dbReference>
<dbReference type="HAMAP" id="MF_00379">
    <property type="entry name" value="GTPase_MnmE"/>
    <property type="match status" value="1"/>
</dbReference>
<feature type="binding site" evidence="10">
    <location>
        <position position="26"/>
    </location>
    <ligand>
        <name>(6S)-5-formyl-5,6,7,8-tetrahydrofolate</name>
        <dbReference type="ChEBI" id="CHEBI:57457"/>
    </ligand>
</feature>
<feature type="binding site" evidence="10">
    <location>
        <position position="87"/>
    </location>
    <ligand>
        <name>(6S)-5-formyl-5,6,7,8-tetrahydrofolate</name>
        <dbReference type="ChEBI" id="CHEBI:57457"/>
    </ligand>
</feature>
<evidence type="ECO:0000256" key="8">
    <source>
        <dbReference type="ARBA" id="ARBA00022958"/>
    </source>
</evidence>
<dbReference type="Gene3D" id="3.40.50.300">
    <property type="entry name" value="P-loop containing nucleotide triphosphate hydrolases"/>
    <property type="match status" value="1"/>
</dbReference>
<dbReference type="GO" id="GO:0003924">
    <property type="term" value="F:GTPase activity"/>
    <property type="evidence" value="ECO:0007669"/>
    <property type="project" value="UniProtKB-UniRule"/>
</dbReference>
<keyword evidence="8 10" id="KW-0630">Potassium</keyword>
<evidence type="ECO:0000313" key="13">
    <source>
        <dbReference type="EMBL" id="HGY54337.1"/>
    </source>
</evidence>
<feature type="binding site" evidence="10">
    <location>
        <position position="462"/>
    </location>
    <ligand>
        <name>(6S)-5-formyl-5,6,7,8-tetrahydrofolate</name>
        <dbReference type="ChEBI" id="CHEBI:57457"/>
    </ligand>
</feature>
<dbReference type="InterPro" id="IPR025867">
    <property type="entry name" value="MnmE_helical"/>
</dbReference>
<feature type="binding site" evidence="10">
    <location>
        <position position="232"/>
    </location>
    <ligand>
        <name>K(+)</name>
        <dbReference type="ChEBI" id="CHEBI:29103"/>
    </ligand>
</feature>
<evidence type="ECO:0000259" key="12">
    <source>
        <dbReference type="PROSITE" id="PS51709"/>
    </source>
</evidence>
<gene>
    <name evidence="10 13" type="primary">mnmE</name>
    <name evidence="10" type="synonym">trmE</name>
    <name evidence="13" type="ORF">ENK44_01420</name>
</gene>
<dbReference type="Pfam" id="PF01926">
    <property type="entry name" value="MMR_HSR1"/>
    <property type="match status" value="1"/>
</dbReference>
<evidence type="ECO:0000256" key="3">
    <source>
        <dbReference type="ARBA" id="ARBA00022694"/>
    </source>
</evidence>
<comment type="caution">
    <text evidence="10">Lacks conserved residue(s) required for the propagation of feature annotation.</text>
</comment>
<dbReference type="Pfam" id="PF10396">
    <property type="entry name" value="TrmE_N"/>
    <property type="match status" value="1"/>
</dbReference>
<accession>A0A7V4UBZ7</accession>
<feature type="binding site" evidence="10">
    <location>
        <position position="253"/>
    </location>
    <ligand>
        <name>K(+)</name>
        <dbReference type="ChEBI" id="CHEBI:29103"/>
    </ligand>
</feature>
<evidence type="ECO:0000256" key="10">
    <source>
        <dbReference type="HAMAP-Rule" id="MF_00379"/>
    </source>
</evidence>
<keyword evidence="5 10" id="KW-0547">Nucleotide-binding</keyword>
<dbReference type="SUPFAM" id="SSF52540">
    <property type="entry name" value="P-loop containing nucleoside triphosphate hydrolases"/>
    <property type="match status" value="1"/>
</dbReference>
<feature type="binding site" evidence="10">
    <location>
        <begin position="276"/>
        <end position="279"/>
    </location>
    <ligand>
        <name>GTP</name>
        <dbReference type="ChEBI" id="CHEBI:37565"/>
    </ligand>
</feature>
<dbReference type="Gene3D" id="3.30.1360.120">
    <property type="entry name" value="Probable tRNA modification gtpase trme, domain 1"/>
    <property type="match status" value="1"/>
</dbReference>
<dbReference type="InterPro" id="IPR004520">
    <property type="entry name" value="GTPase_MnmE"/>
</dbReference>
<evidence type="ECO:0000256" key="1">
    <source>
        <dbReference type="ARBA" id="ARBA00011043"/>
    </source>
</evidence>
<dbReference type="GO" id="GO:0005829">
    <property type="term" value="C:cytosol"/>
    <property type="evidence" value="ECO:0007669"/>
    <property type="project" value="TreeGrafter"/>
</dbReference>
<keyword evidence="3 10" id="KW-0819">tRNA processing</keyword>
<dbReference type="CDD" id="cd14858">
    <property type="entry name" value="TrmE_N"/>
    <property type="match status" value="1"/>
</dbReference>
<dbReference type="InterPro" id="IPR027417">
    <property type="entry name" value="P-loop_NTPase"/>
</dbReference>
<keyword evidence="9 10" id="KW-0342">GTP-binding</keyword>
<dbReference type="GO" id="GO:0030488">
    <property type="term" value="P:tRNA methylation"/>
    <property type="evidence" value="ECO:0007669"/>
    <property type="project" value="TreeGrafter"/>
</dbReference>
<dbReference type="CDD" id="cd04164">
    <property type="entry name" value="trmE"/>
    <property type="match status" value="1"/>
</dbReference>
<keyword evidence="7 10" id="KW-0460">Magnesium</keyword>
<dbReference type="NCBIfam" id="TIGR00231">
    <property type="entry name" value="small_GTP"/>
    <property type="match status" value="1"/>
</dbReference>
<feature type="binding site" evidence="10">
    <location>
        <begin position="251"/>
        <end position="257"/>
    </location>
    <ligand>
        <name>GTP</name>
        <dbReference type="ChEBI" id="CHEBI:37565"/>
    </ligand>
</feature>
<feature type="domain" description="TrmE-type G" evidence="12">
    <location>
        <begin position="222"/>
        <end position="383"/>
    </location>
</feature>
<protein>
    <recommendedName>
        <fullName evidence="10">tRNA modification GTPase MnmE</fullName>
        <ecNumber evidence="10">3.6.-.-</ecNumber>
    </recommendedName>
</protein>
<evidence type="ECO:0000256" key="2">
    <source>
        <dbReference type="ARBA" id="ARBA00022490"/>
    </source>
</evidence>
<feature type="binding site" evidence="10">
    <location>
        <position position="257"/>
    </location>
    <ligand>
        <name>Mg(2+)</name>
        <dbReference type="ChEBI" id="CHEBI:18420"/>
    </ligand>
</feature>
<sequence length="462" mass="51376">MDIHSDKDVIIAPITSTFGGSVSMIRISGEKAVEICAPFFSPAEIRYSEGGRFYHGQITDEEKKPVDDVVLFVYRAPKSFTGEDVVEISCHANPIIIQDLLQLFQRNGCRMAQPGEFSKRAFLNGKMDLTQAEAIADLISAKSRFSIWNSLSMIEGSLSKKLKQIRSDLIDLAGLMELDLDFGEEDLEVISSDDVLKRVGDIIQKISQLINSYDLGKVLKRGIEVLITGRPNVGKSSLMNAFLGRDRVIVSQIPGTTRDVIHEDVMVEDVLIRFIDTAGIRMTEDVVESAGVEKAMTLFEEAAVILLVLDLSAEPSIEDKNLIKTLSSVYHRKVIVVGNKADLPRETSTEQLMNVLKYESIPVSAKTGQNIEQLKHLIRKKIYQGIQDAPEDIIITNERQYKELVKAKDSLKRVYEAAGTNPGNEFLAVDIREAVNHIGEISGEITTDDILNNIFSRFCIGK</sequence>
<evidence type="ECO:0000256" key="4">
    <source>
        <dbReference type="ARBA" id="ARBA00022723"/>
    </source>
</evidence>
<evidence type="ECO:0000256" key="7">
    <source>
        <dbReference type="ARBA" id="ARBA00022842"/>
    </source>
</evidence>
<comment type="subunit">
    <text evidence="10">Homodimer. Heterotetramer of two MnmE and two MnmG subunits.</text>
</comment>
<evidence type="ECO:0000256" key="11">
    <source>
        <dbReference type="RuleBase" id="RU003313"/>
    </source>
</evidence>
<dbReference type="Pfam" id="PF12631">
    <property type="entry name" value="MnmE_helical"/>
    <property type="match status" value="1"/>
</dbReference>
<feature type="binding site" evidence="10">
    <location>
        <begin position="339"/>
        <end position="342"/>
    </location>
    <ligand>
        <name>GTP</name>
        <dbReference type="ChEBI" id="CHEBI:37565"/>
    </ligand>
</feature>
<feature type="binding site" evidence="10">
    <location>
        <position position="256"/>
    </location>
    <ligand>
        <name>K(+)</name>
        <dbReference type="ChEBI" id="CHEBI:29103"/>
    </ligand>
</feature>
<dbReference type="EMBL" id="DRQG01000015">
    <property type="protein sequence ID" value="HGY54337.1"/>
    <property type="molecule type" value="Genomic_DNA"/>
</dbReference>
<organism evidence="13">
    <name type="scientific">Caldithrix abyssi</name>
    <dbReference type="NCBI Taxonomy" id="187145"/>
    <lineage>
        <taxon>Bacteria</taxon>
        <taxon>Pseudomonadati</taxon>
        <taxon>Calditrichota</taxon>
        <taxon>Calditrichia</taxon>
        <taxon>Calditrichales</taxon>
        <taxon>Calditrichaceae</taxon>
        <taxon>Caldithrix</taxon>
    </lineage>
</organism>
<dbReference type="SMART" id="SM00175">
    <property type="entry name" value="RAB"/>
    <property type="match status" value="1"/>
</dbReference>
<dbReference type="InterPro" id="IPR027266">
    <property type="entry name" value="TrmE/GcvT-like"/>
</dbReference>
<dbReference type="EC" id="3.6.-.-" evidence="10"/>
<feature type="binding site" evidence="10">
    <location>
        <position position="236"/>
    </location>
    <ligand>
        <name>Mg(2+)</name>
        <dbReference type="ChEBI" id="CHEBI:18420"/>
    </ligand>
</feature>
<comment type="function">
    <text evidence="10">Exhibits a very high intrinsic GTPase hydrolysis rate. Involved in the addition of a carboxymethylaminomethyl (cmnm) group at the wobble position (U34) of certain tRNAs, forming tRNA-cmnm(5)s(2)U34.</text>
</comment>
<evidence type="ECO:0000256" key="5">
    <source>
        <dbReference type="ARBA" id="ARBA00022741"/>
    </source>
</evidence>
<dbReference type="Proteomes" id="UP000885779">
    <property type="component" value="Unassembled WGS sequence"/>
</dbReference>
<comment type="cofactor">
    <cofactor evidence="10">
        <name>K(+)</name>
        <dbReference type="ChEBI" id="CHEBI:29103"/>
    </cofactor>
    <text evidence="10">Binds 1 potassium ion per subunit.</text>
</comment>
<dbReference type="InterPro" id="IPR027368">
    <property type="entry name" value="MnmE_dom2"/>
</dbReference>
<evidence type="ECO:0000256" key="6">
    <source>
        <dbReference type="ARBA" id="ARBA00022801"/>
    </source>
</evidence>
<comment type="caution">
    <text evidence="13">The sequence shown here is derived from an EMBL/GenBank/DDBJ whole genome shotgun (WGS) entry which is preliminary data.</text>
</comment>
<dbReference type="FunFam" id="3.40.50.300:FF:001376">
    <property type="entry name" value="tRNA modification GTPase MnmE"/>
    <property type="match status" value="1"/>
</dbReference>
<evidence type="ECO:0000256" key="9">
    <source>
        <dbReference type="ARBA" id="ARBA00023134"/>
    </source>
</evidence>
<dbReference type="InterPro" id="IPR018948">
    <property type="entry name" value="GTP-bd_TrmE_N"/>
</dbReference>
<dbReference type="NCBIfam" id="NF003661">
    <property type="entry name" value="PRK05291.1-3"/>
    <property type="match status" value="1"/>
</dbReference>
<comment type="subcellular location">
    <subcellularLocation>
        <location evidence="10">Cytoplasm</location>
    </subcellularLocation>
</comment>
<dbReference type="InterPro" id="IPR005225">
    <property type="entry name" value="Small_GTP-bd"/>
</dbReference>
<feature type="binding site" evidence="10">
    <location>
        <begin position="232"/>
        <end position="237"/>
    </location>
    <ligand>
        <name>GTP</name>
        <dbReference type="ChEBI" id="CHEBI:37565"/>
    </ligand>
</feature>
<dbReference type="NCBIfam" id="TIGR00450">
    <property type="entry name" value="mnmE_trmE_thdF"/>
    <property type="match status" value="1"/>
</dbReference>
<dbReference type="InterPro" id="IPR031168">
    <property type="entry name" value="G_TrmE"/>
</dbReference>
<reference evidence="13" key="1">
    <citation type="journal article" date="2020" name="mSystems">
        <title>Genome- and Community-Level Interaction Insights into Carbon Utilization and Element Cycling Functions of Hydrothermarchaeota in Hydrothermal Sediment.</title>
        <authorList>
            <person name="Zhou Z."/>
            <person name="Liu Y."/>
            <person name="Xu W."/>
            <person name="Pan J."/>
            <person name="Luo Z.H."/>
            <person name="Li M."/>
        </authorList>
    </citation>
    <scope>NUCLEOTIDE SEQUENCE [LARGE SCALE GENOMIC DNA]</scope>
    <source>
        <strain evidence="13">HyVt-577</strain>
    </source>
</reference>
<dbReference type="GO" id="GO:0005525">
    <property type="term" value="F:GTP binding"/>
    <property type="evidence" value="ECO:0007669"/>
    <property type="project" value="UniProtKB-UniRule"/>
</dbReference>
<dbReference type="PANTHER" id="PTHR42714:SF2">
    <property type="entry name" value="TRNA MODIFICATION GTPASE GTPBP3, MITOCHONDRIAL"/>
    <property type="match status" value="1"/>
</dbReference>
<name>A0A7V4UBZ7_CALAY</name>
<feature type="binding site" evidence="10">
    <location>
        <position position="251"/>
    </location>
    <ligand>
        <name>K(+)</name>
        <dbReference type="ChEBI" id="CHEBI:29103"/>
    </ligand>
</feature>